<organism evidence="2">
    <name type="scientific">Dendrolimus punctatus</name>
    <name type="common">masson pine moth</name>
    <dbReference type="NCBI Taxonomy" id="238572"/>
    <lineage>
        <taxon>Eukaryota</taxon>
        <taxon>Metazoa</taxon>
        <taxon>Ecdysozoa</taxon>
        <taxon>Arthropoda</taxon>
        <taxon>Hexapoda</taxon>
        <taxon>Insecta</taxon>
        <taxon>Pterygota</taxon>
        <taxon>Neoptera</taxon>
        <taxon>Endopterygota</taxon>
        <taxon>Lepidoptera</taxon>
        <taxon>Glossata</taxon>
        <taxon>Ditrysia</taxon>
        <taxon>Bombycoidea</taxon>
        <taxon>Lasiocampidae</taxon>
        <taxon>Dendrolimus</taxon>
    </lineage>
</organism>
<feature type="transmembrane region" description="Helical" evidence="1">
    <location>
        <begin position="237"/>
        <end position="259"/>
    </location>
</feature>
<keyword evidence="1" id="KW-1133">Transmembrane helix</keyword>
<sequence>MVYIKALKEAIKIEKMVFLFRIYFTFTRKEKIMAIVKLIIELISCLFFNGPIIYKCFMDKNNCETTRVFFISFHAFAIIFDTWLIINCLVTSKTFIKFVKDVRSVHSYFKTDDDYERTLKRINIAFKVTYITFWVLRITGSVAWKIYEKYQRTNSITSIVLFAWRLVLDTWVEHRHFVENISFAIYGIILATLLKFFRVHLNKLEKIMKLRSHHSTLKRALKELIWIYKKLICCGKYMSFCFSVQILLRLSLSFINYIAFVTTSVQMLSEKKFLMLMDWRFLIIIGWNHIIMPYVVLAASQKVHNEYISLTRALARFCNTSVKSDNMEAYKITRNFKDFISRNPVQISLTQKLTIGMYLLPCFLSISISYTIVILQFHPL</sequence>
<evidence type="ECO:0000256" key="1">
    <source>
        <dbReference type="SAM" id="Phobius"/>
    </source>
</evidence>
<feature type="transmembrane region" description="Helical" evidence="1">
    <location>
        <begin position="358"/>
        <end position="377"/>
    </location>
</feature>
<proteinExistence type="evidence at transcript level"/>
<gene>
    <name evidence="2" type="primary">GR57</name>
</gene>
<feature type="transmembrane region" description="Helical" evidence="1">
    <location>
        <begin position="124"/>
        <end position="147"/>
    </location>
</feature>
<feature type="transmembrane region" description="Helical" evidence="1">
    <location>
        <begin position="66"/>
        <end position="90"/>
    </location>
</feature>
<protein>
    <submittedName>
        <fullName evidence="2">Antennal gustatory receptor 57</fullName>
    </submittedName>
</protein>
<feature type="transmembrane region" description="Helical" evidence="1">
    <location>
        <begin position="279"/>
        <end position="299"/>
    </location>
</feature>
<reference evidence="2" key="2">
    <citation type="journal article" date="2018" name="Front. Physiol.">
        <title>Dynamic Changes in Chemosensory Gene Expression during the Dendrolimus punctatus Mating Process.</title>
        <authorList>
            <person name="Zhang S.F."/>
            <person name="Zhang Z."/>
            <person name="Kong X.B."/>
            <person name="Wang H.B."/>
            <person name="Liu F."/>
        </authorList>
    </citation>
    <scope>NUCLEOTIDE SEQUENCE</scope>
</reference>
<reference evidence="2" key="1">
    <citation type="submission" date="2016-11" db="EMBL/GenBank/DDBJ databases">
        <authorList>
            <person name="Jaros S."/>
            <person name="Januszkiewicz K."/>
            <person name="Wedrychowicz H."/>
        </authorList>
    </citation>
    <scope>NUCLEOTIDE SEQUENCE</scope>
</reference>
<keyword evidence="1" id="KW-0472">Membrane</keyword>
<evidence type="ECO:0000313" key="2">
    <source>
        <dbReference type="EMBL" id="ARO70535.1"/>
    </source>
</evidence>
<accession>A0A2K8GL71</accession>
<dbReference type="EMBL" id="KY225523">
    <property type="protein sequence ID" value="ARO70535.1"/>
    <property type="molecule type" value="mRNA"/>
</dbReference>
<name>A0A2K8GL71_9NEOP</name>
<keyword evidence="1" id="KW-0812">Transmembrane</keyword>
<feature type="transmembrane region" description="Helical" evidence="1">
    <location>
        <begin position="181"/>
        <end position="201"/>
    </location>
</feature>
<keyword evidence="2" id="KW-0675">Receptor</keyword>
<dbReference type="AlphaFoldDB" id="A0A2K8GL71"/>
<feature type="transmembrane region" description="Helical" evidence="1">
    <location>
        <begin position="34"/>
        <end position="54"/>
    </location>
</feature>